<feature type="chain" id="PRO_5042133720" description="Ferric-chelate reductase 1" evidence="12">
    <location>
        <begin position="22"/>
        <end position="604"/>
    </location>
</feature>
<comment type="cofactor">
    <cofactor evidence="1">
        <name>heme b</name>
        <dbReference type="ChEBI" id="CHEBI:60344"/>
    </cofactor>
</comment>
<keyword evidence="4" id="KW-0813">Transport</keyword>
<evidence type="ECO:0000256" key="2">
    <source>
        <dbReference type="ARBA" id="ARBA00004141"/>
    </source>
</evidence>
<keyword evidence="10" id="KW-0325">Glycoprotein</keyword>
<dbReference type="PANTHER" id="PTHR46902:SF1">
    <property type="entry name" value="DOMON DOMAIN-CONTAINING PROTEIN FRRS1L"/>
    <property type="match status" value="1"/>
</dbReference>
<feature type="transmembrane region" description="Helical" evidence="11">
    <location>
        <begin position="583"/>
        <end position="603"/>
    </location>
</feature>
<evidence type="ECO:0000256" key="12">
    <source>
        <dbReference type="SAM" id="SignalP"/>
    </source>
</evidence>
<keyword evidence="8" id="KW-0408">Iron</keyword>
<evidence type="ECO:0000256" key="5">
    <source>
        <dbReference type="ARBA" id="ARBA00022692"/>
    </source>
</evidence>
<keyword evidence="17" id="KW-1185">Reference proteome</keyword>
<evidence type="ECO:0000313" key="17">
    <source>
        <dbReference type="Proteomes" id="UP001209878"/>
    </source>
</evidence>
<evidence type="ECO:0000259" key="14">
    <source>
        <dbReference type="PROSITE" id="PS50939"/>
    </source>
</evidence>
<dbReference type="Pfam" id="PF02014">
    <property type="entry name" value="Reeler"/>
    <property type="match status" value="1"/>
</dbReference>
<feature type="signal peptide" evidence="12">
    <location>
        <begin position="1"/>
        <end position="21"/>
    </location>
</feature>
<feature type="domain" description="DOMON" evidence="13">
    <location>
        <begin position="205"/>
        <end position="329"/>
    </location>
</feature>
<comment type="caution">
    <text evidence="16">The sequence shown here is derived from an EMBL/GenBank/DDBJ whole genome shotgun (WGS) entry which is preliminary data.</text>
</comment>
<dbReference type="InterPro" id="IPR006593">
    <property type="entry name" value="Cyt_b561/ferric_Rdtase_TM"/>
</dbReference>
<dbReference type="SMART" id="SM00664">
    <property type="entry name" value="DoH"/>
    <property type="match status" value="1"/>
</dbReference>
<feature type="transmembrane region" description="Helical" evidence="11">
    <location>
        <begin position="483"/>
        <end position="505"/>
    </location>
</feature>
<dbReference type="Proteomes" id="UP001209878">
    <property type="component" value="Unassembled WGS sequence"/>
</dbReference>
<evidence type="ECO:0000313" key="16">
    <source>
        <dbReference type="EMBL" id="KAK2175379.1"/>
    </source>
</evidence>
<reference evidence="16" key="1">
    <citation type="journal article" date="2023" name="Mol. Biol. Evol.">
        <title>Third-Generation Sequencing Reveals the Adaptive Role of the Epigenome in Three Deep-Sea Polychaetes.</title>
        <authorList>
            <person name="Perez M."/>
            <person name="Aroh O."/>
            <person name="Sun Y."/>
            <person name="Lan Y."/>
            <person name="Juniper S.K."/>
            <person name="Young C.R."/>
            <person name="Angers B."/>
            <person name="Qian P.Y."/>
        </authorList>
    </citation>
    <scope>NUCLEOTIDE SEQUENCE</scope>
    <source>
        <strain evidence="16">R07B-5</strain>
    </source>
</reference>
<dbReference type="SMART" id="SM00665">
    <property type="entry name" value="B561"/>
    <property type="match status" value="1"/>
</dbReference>
<feature type="transmembrane region" description="Helical" evidence="11">
    <location>
        <begin position="377"/>
        <end position="397"/>
    </location>
</feature>
<organism evidence="16 17">
    <name type="scientific">Ridgeia piscesae</name>
    <name type="common">Tubeworm</name>
    <dbReference type="NCBI Taxonomy" id="27915"/>
    <lineage>
        <taxon>Eukaryota</taxon>
        <taxon>Metazoa</taxon>
        <taxon>Spiralia</taxon>
        <taxon>Lophotrochozoa</taxon>
        <taxon>Annelida</taxon>
        <taxon>Polychaeta</taxon>
        <taxon>Sedentaria</taxon>
        <taxon>Canalipalpata</taxon>
        <taxon>Sabellida</taxon>
        <taxon>Siboglinidae</taxon>
        <taxon>Ridgeia</taxon>
    </lineage>
</organism>
<evidence type="ECO:0000256" key="4">
    <source>
        <dbReference type="ARBA" id="ARBA00022448"/>
    </source>
</evidence>
<dbReference type="EMBL" id="JAODUO010000734">
    <property type="protein sequence ID" value="KAK2175379.1"/>
    <property type="molecule type" value="Genomic_DNA"/>
</dbReference>
<dbReference type="PROSITE" id="PS50939">
    <property type="entry name" value="CYTOCHROME_B561"/>
    <property type="match status" value="1"/>
</dbReference>
<name>A0AAD9KQA9_RIDPI</name>
<keyword evidence="5 11" id="KW-0812">Transmembrane</keyword>
<dbReference type="Pfam" id="PF03188">
    <property type="entry name" value="Cytochrom_B561"/>
    <property type="match status" value="1"/>
</dbReference>
<dbReference type="CDD" id="cd09628">
    <property type="entry name" value="DOMON_SDR_2_like"/>
    <property type="match status" value="1"/>
</dbReference>
<evidence type="ECO:0000256" key="3">
    <source>
        <dbReference type="ARBA" id="ARBA00009195"/>
    </source>
</evidence>
<dbReference type="Pfam" id="PF03351">
    <property type="entry name" value="DOMON"/>
    <property type="match status" value="1"/>
</dbReference>
<dbReference type="InterPro" id="IPR042307">
    <property type="entry name" value="Reeler_sf"/>
</dbReference>
<dbReference type="PROSITE" id="PS50836">
    <property type="entry name" value="DOMON"/>
    <property type="match status" value="1"/>
</dbReference>
<keyword evidence="7 11" id="KW-1133">Transmembrane helix</keyword>
<evidence type="ECO:0000256" key="8">
    <source>
        <dbReference type="ARBA" id="ARBA00023004"/>
    </source>
</evidence>
<dbReference type="PROSITE" id="PS51019">
    <property type="entry name" value="REELIN"/>
    <property type="match status" value="1"/>
</dbReference>
<feature type="domain" description="Reelin" evidence="15">
    <location>
        <begin position="5"/>
        <end position="176"/>
    </location>
</feature>
<dbReference type="Gene3D" id="1.20.120.1770">
    <property type="match status" value="1"/>
</dbReference>
<protein>
    <recommendedName>
        <fullName evidence="18">Ferric-chelate reductase 1</fullName>
    </recommendedName>
</protein>
<dbReference type="InterPro" id="IPR005018">
    <property type="entry name" value="DOMON_domain"/>
</dbReference>
<keyword evidence="6" id="KW-0249">Electron transport</keyword>
<feature type="domain" description="Cytochrome b561" evidence="14">
    <location>
        <begin position="338"/>
        <end position="542"/>
    </location>
</feature>
<gene>
    <name evidence="16" type="ORF">NP493_737g02073</name>
</gene>
<evidence type="ECO:0000256" key="7">
    <source>
        <dbReference type="ARBA" id="ARBA00022989"/>
    </source>
</evidence>
<dbReference type="GO" id="GO:0016020">
    <property type="term" value="C:membrane"/>
    <property type="evidence" value="ECO:0007669"/>
    <property type="project" value="UniProtKB-SubCell"/>
</dbReference>
<evidence type="ECO:0000256" key="6">
    <source>
        <dbReference type="ARBA" id="ARBA00022982"/>
    </source>
</evidence>
<dbReference type="CDD" id="cd08760">
    <property type="entry name" value="Cyt_b561_FRRS1_like"/>
    <property type="match status" value="1"/>
</dbReference>
<evidence type="ECO:0000259" key="13">
    <source>
        <dbReference type="PROSITE" id="PS50836"/>
    </source>
</evidence>
<evidence type="ECO:0000256" key="9">
    <source>
        <dbReference type="ARBA" id="ARBA00023136"/>
    </source>
</evidence>
<evidence type="ECO:0000256" key="11">
    <source>
        <dbReference type="SAM" id="Phobius"/>
    </source>
</evidence>
<proteinExistence type="inferred from homology"/>
<feature type="transmembrane region" description="Helical" evidence="11">
    <location>
        <begin position="418"/>
        <end position="439"/>
    </location>
</feature>
<dbReference type="PANTHER" id="PTHR46902">
    <property type="entry name" value="DOMON DOMAIN-CONTAINING PROTEIN FRRS1L"/>
    <property type="match status" value="1"/>
</dbReference>
<accession>A0AAD9KQA9</accession>
<sequence length="604" mass="67867">MHCLWTSVAALLLGVIAPILTENPESCVSLKQPGELQDSLPPFQVFTSQQTYKGGEQLDVTVKTTRHIEFSKLVIQARRYNITLDTTEPIGYFTAKAGYQVACPGIYGNGLVSQQRSNVVQRSSITFTWTAPLPSQGHIVFRASVAGSHNQYWIIKSPVIVDPDAPHRPVISQPHPSPLVDIETDSCGKTKGCYRNPPGCPEPKCDAIVTWRIRDGKVEFELAAATEGWVAVGFSSDKKMGHDDVIECVWNETRNLLHKNPVEVRLSQNGGGKSNQLTNTLDRYAGLSDIVGSKSGRRLRCKFTRELYIPGYKNLVNLDQDHYILLAKGKVDQNGMKKMHVLEPGKQPYVSKSMVSMKDIVDISGTARYPLAKIHGILMLIGWMMCASTALIMAKYYKPMWPNSRLCREKVWFAVHRGCMSVTFFCTILGFILIFIHVGGYSQMPNLPDKAHPILGIITTIFCILNPILAMCRCNEKSRSRPIFNWIHWFVGLVATVLATPTMFIGLNLAKAHVPWWTTWVMVAFMLFHLIIELLLEIHGCINGRKQKKREEEFMLRKKHDPRGELFGREPEPVGHHFKKRIITVYLFVVIILGLVMVISVAAG</sequence>
<dbReference type="AlphaFoldDB" id="A0AAD9KQA9"/>
<dbReference type="Gene3D" id="2.60.40.4060">
    <property type="entry name" value="Reeler domain"/>
    <property type="match status" value="1"/>
</dbReference>
<dbReference type="GO" id="GO:1900449">
    <property type="term" value="P:regulation of glutamate receptor signaling pathway"/>
    <property type="evidence" value="ECO:0007669"/>
    <property type="project" value="InterPro"/>
</dbReference>
<evidence type="ECO:0000256" key="10">
    <source>
        <dbReference type="ARBA" id="ARBA00023180"/>
    </source>
</evidence>
<dbReference type="GO" id="GO:0099072">
    <property type="term" value="P:regulation of postsynaptic membrane neurotransmitter receptor levels"/>
    <property type="evidence" value="ECO:0007669"/>
    <property type="project" value="TreeGrafter"/>
</dbReference>
<feature type="transmembrane region" description="Helical" evidence="11">
    <location>
        <begin position="451"/>
        <end position="471"/>
    </location>
</feature>
<evidence type="ECO:0000256" key="1">
    <source>
        <dbReference type="ARBA" id="ARBA00001970"/>
    </source>
</evidence>
<comment type="subcellular location">
    <subcellularLocation>
        <location evidence="2">Membrane</location>
        <topology evidence="2">Multi-pass membrane protein</topology>
    </subcellularLocation>
</comment>
<feature type="transmembrane region" description="Helical" evidence="11">
    <location>
        <begin position="517"/>
        <end position="536"/>
    </location>
</feature>
<comment type="similarity">
    <text evidence="3">Belongs to the FRRS1 family.</text>
</comment>
<evidence type="ECO:0000259" key="15">
    <source>
        <dbReference type="PROSITE" id="PS51019"/>
    </source>
</evidence>
<keyword evidence="12" id="KW-0732">Signal</keyword>
<dbReference type="InterPro" id="IPR042789">
    <property type="entry name" value="FRRS1L"/>
</dbReference>
<dbReference type="CDD" id="cd08544">
    <property type="entry name" value="Reeler"/>
    <property type="match status" value="1"/>
</dbReference>
<evidence type="ECO:0008006" key="18">
    <source>
        <dbReference type="Google" id="ProtNLM"/>
    </source>
</evidence>
<dbReference type="InterPro" id="IPR002861">
    <property type="entry name" value="Reeler_dom"/>
</dbReference>
<keyword evidence="9 11" id="KW-0472">Membrane</keyword>